<proteinExistence type="predicted"/>
<reference evidence="2 3" key="1">
    <citation type="journal article" date="2013" name="ISME J.">
        <title>Metabolic model for the filamentous 'Candidatus Microthrix parvicella' based on genomic and metagenomic analyses.</title>
        <authorList>
            <person name="Jon McIlroy S."/>
            <person name="Kristiansen R."/>
            <person name="Albertsen M."/>
            <person name="Michael Karst S."/>
            <person name="Rossetti S."/>
            <person name="Lund Nielsen J."/>
            <person name="Tandoi V."/>
            <person name="James Seviour R."/>
            <person name="Nielsen P.H."/>
        </authorList>
    </citation>
    <scope>NUCLEOTIDE SEQUENCE [LARGE SCALE GENOMIC DNA]</scope>
    <source>
        <strain evidence="2 3">RN1</strain>
    </source>
</reference>
<accession>R4Z4G3</accession>
<dbReference type="RefSeq" id="WP_012226020.1">
    <property type="nucleotide sequence ID" value="NZ_HG422565.1"/>
</dbReference>
<gene>
    <name evidence="2" type="ORF">BN381_220021</name>
</gene>
<dbReference type="SUPFAM" id="SSF53474">
    <property type="entry name" value="alpha/beta-Hydrolases"/>
    <property type="match status" value="1"/>
</dbReference>
<dbReference type="InterPro" id="IPR000073">
    <property type="entry name" value="AB_hydrolase_1"/>
</dbReference>
<protein>
    <recommendedName>
        <fullName evidence="1">AB hydrolase-1 domain-containing protein</fullName>
    </recommendedName>
</protein>
<comment type="caution">
    <text evidence="2">The sequence shown here is derived from an EMBL/GenBank/DDBJ whole genome shotgun (WGS) entry which is preliminary data.</text>
</comment>
<dbReference type="EMBL" id="CANL01000015">
    <property type="protein sequence ID" value="CCM63447.1"/>
    <property type="molecule type" value="Genomic_DNA"/>
</dbReference>
<dbReference type="STRING" id="1229780.BN381_220021"/>
<dbReference type="InterPro" id="IPR029058">
    <property type="entry name" value="AB_hydrolase_fold"/>
</dbReference>
<dbReference type="eggNOG" id="COG2267">
    <property type="taxonomic scope" value="Bacteria"/>
</dbReference>
<evidence type="ECO:0000313" key="3">
    <source>
        <dbReference type="Proteomes" id="UP000018291"/>
    </source>
</evidence>
<dbReference type="Gene3D" id="3.40.50.1820">
    <property type="entry name" value="alpha/beta hydrolase"/>
    <property type="match status" value="1"/>
</dbReference>
<evidence type="ECO:0000259" key="1">
    <source>
        <dbReference type="Pfam" id="PF12697"/>
    </source>
</evidence>
<dbReference type="Pfam" id="PF12697">
    <property type="entry name" value="Abhydrolase_6"/>
    <property type="match status" value="1"/>
</dbReference>
<sequence>MGWLPQATFGAEFDPLANDGTLIVPDLLGFGRSLDESLRDFSAERHLDALDHLLDELGVGDRPVVVGAHSMGCALALRWAARRGGQIRRIVGWGAPVCWNAAGVEAELASMGAMARLFAGNTRAAEWACQLNCRHRTLAGWAAAPTHDSCRPVPGAVAERSLTQIPSLTTSGLGSGHAVQLTWPSCHRVSCESA</sequence>
<dbReference type="Proteomes" id="UP000018291">
    <property type="component" value="Unassembled WGS sequence"/>
</dbReference>
<organism evidence="2 3">
    <name type="scientific">Candidatus Neomicrothrix parvicella RN1</name>
    <dbReference type="NCBI Taxonomy" id="1229780"/>
    <lineage>
        <taxon>Bacteria</taxon>
        <taxon>Bacillati</taxon>
        <taxon>Actinomycetota</taxon>
        <taxon>Acidimicrobiia</taxon>
        <taxon>Acidimicrobiales</taxon>
        <taxon>Microthrixaceae</taxon>
        <taxon>Candidatus Neomicrothrix</taxon>
    </lineage>
</organism>
<name>R4Z4G3_9ACTN</name>
<evidence type="ECO:0000313" key="2">
    <source>
        <dbReference type="EMBL" id="CCM63447.1"/>
    </source>
</evidence>
<dbReference type="GO" id="GO:0003824">
    <property type="term" value="F:catalytic activity"/>
    <property type="evidence" value="ECO:0007669"/>
    <property type="project" value="UniProtKB-ARBA"/>
</dbReference>
<dbReference type="AlphaFoldDB" id="R4Z4G3"/>
<keyword evidence="3" id="KW-1185">Reference proteome</keyword>
<dbReference type="HOGENOM" id="CLU_1400255_0_0_11"/>
<feature type="domain" description="AB hydrolase-1" evidence="1">
    <location>
        <begin position="7"/>
        <end position="145"/>
    </location>
</feature>